<dbReference type="AlphaFoldDB" id="L1NEN6"/>
<dbReference type="GO" id="GO:0008234">
    <property type="term" value="F:cysteine-type peptidase activity"/>
    <property type="evidence" value="ECO:0007669"/>
    <property type="project" value="UniProtKB-KW"/>
</dbReference>
<keyword evidence="5" id="KW-0732">Signal</keyword>
<keyword evidence="4" id="KW-0843">Virulence</keyword>
<reference evidence="7 8" key="1">
    <citation type="submission" date="2012-05" db="EMBL/GenBank/DDBJ databases">
        <authorList>
            <person name="Weinstock G."/>
            <person name="Sodergren E."/>
            <person name="Lobos E.A."/>
            <person name="Fulton L."/>
            <person name="Fulton R."/>
            <person name="Courtney L."/>
            <person name="Fronick C."/>
            <person name="O'Laughlin M."/>
            <person name="Godfrey J."/>
            <person name="Wilson R.M."/>
            <person name="Miner T."/>
            <person name="Farmer C."/>
            <person name="Delehaunty K."/>
            <person name="Cordes M."/>
            <person name="Minx P."/>
            <person name="Tomlinson C."/>
            <person name="Chen J."/>
            <person name="Wollam A."/>
            <person name="Pepin K.H."/>
            <person name="Bhonagiri V."/>
            <person name="Zhang X."/>
            <person name="Suruliraj S."/>
            <person name="Warren W."/>
            <person name="Mitreva M."/>
            <person name="Mardis E.R."/>
            <person name="Wilson R.K."/>
        </authorList>
    </citation>
    <scope>NUCLEOTIDE SEQUENCE [LARGE SCALE GENOMIC DNA]</scope>
    <source>
        <strain evidence="7 8">F0037</strain>
    </source>
</reference>
<feature type="domain" description="BACON" evidence="6">
    <location>
        <begin position="62"/>
        <end position="110"/>
    </location>
</feature>
<feature type="chain" id="PRO_5003954497" description="BACON domain-containing protein" evidence="5">
    <location>
        <begin position="23"/>
        <end position="559"/>
    </location>
</feature>
<dbReference type="RefSeq" id="WP_005469155.1">
    <property type="nucleotide sequence ID" value="NZ_KB291045.1"/>
</dbReference>
<evidence type="ECO:0000256" key="1">
    <source>
        <dbReference type="ARBA" id="ARBA00006067"/>
    </source>
</evidence>
<dbReference type="HOGENOM" id="CLU_504957_0_0_10"/>
<evidence type="ECO:0000256" key="4">
    <source>
        <dbReference type="ARBA" id="ARBA00023026"/>
    </source>
</evidence>
<dbReference type="EMBL" id="AMEQ01000024">
    <property type="protein sequence ID" value="EKY01786.1"/>
    <property type="molecule type" value="Genomic_DNA"/>
</dbReference>
<keyword evidence="3" id="KW-0788">Thiol protease</keyword>
<dbReference type="GO" id="GO:0006508">
    <property type="term" value="P:proteolysis"/>
    <property type="evidence" value="ECO:0007669"/>
    <property type="project" value="UniProtKB-KW"/>
</dbReference>
<proteinExistence type="inferred from homology"/>
<dbReference type="InterPro" id="IPR013783">
    <property type="entry name" value="Ig-like_fold"/>
</dbReference>
<dbReference type="Proteomes" id="UP000010408">
    <property type="component" value="Unassembled WGS sequence"/>
</dbReference>
<organism evidence="7 8">
    <name type="scientific">Porphyromonas catoniae F0037</name>
    <dbReference type="NCBI Taxonomy" id="1127696"/>
    <lineage>
        <taxon>Bacteria</taxon>
        <taxon>Pseudomonadati</taxon>
        <taxon>Bacteroidota</taxon>
        <taxon>Bacteroidia</taxon>
        <taxon>Bacteroidales</taxon>
        <taxon>Porphyromonadaceae</taxon>
        <taxon>Porphyromonas</taxon>
    </lineage>
</organism>
<feature type="signal peptide" evidence="5">
    <location>
        <begin position="1"/>
        <end position="22"/>
    </location>
</feature>
<evidence type="ECO:0000256" key="2">
    <source>
        <dbReference type="ARBA" id="ARBA00022670"/>
    </source>
</evidence>
<evidence type="ECO:0000256" key="3">
    <source>
        <dbReference type="ARBA" id="ARBA00022807"/>
    </source>
</evidence>
<dbReference type="Pfam" id="PF13004">
    <property type="entry name" value="BACON"/>
    <property type="match status" value="2"/>
</dbReference>
<dbReference type="CDD" id="cd14948">
    <property type="entry name" value="BACON"/>
    <property type="match status" value="2"/>
</dbReference>
<evidence type="ECO:0000313" key="7">
    <source>
        <dbReference type="EMBL" id="EKY01786.1"/>
    </source>
</evidence>
<evidence type="ECO:0000259" key="6">
    <source>
        <dbReference type="Pfam" id="PF13004"/>
    </source>
</evidence>
<feature type="domain" description="BACON" evidence="6">
    <location>
        <begin position="149"/>
        <end position="198"/>
    </location>
</feature>
<sequence length="559" mass="62063">MRQKMKYAIGLLALLLFIPACKQNNDIEEPTLELSTSSLTFAKNASEQTVSVQTNKDSWNAFSSQEGWVTLTQVGTSLQVKVKANDLGVERTASVIVNAGGLQRRIAVKQSAADVIIDLDKEAVTLPVGGGTEKIGFYSNTEQVKVELASAVDWLTLDKVTKNSFTITAKANDGTAKRSVKVVLTAGTVTKEVEVTQEATSLYVLPLLKLPADLSSVCTYEVGRGHTLVKIPDGLFNKTFYRFLTKSAAMPFIQYSFASETAKGYTSAATVCLDVSLVKDNANFDAFLKENGLDKKTKSQDEKVITYTGTEVLFSLKVAIEANGAVITAEYTPKGQDKDYATFKALPMTDQVQYMGDRDLKLPGKKQEEMRKIEEETWGAERDPSVTQNNYDRFIAKGKVFDNESHRGYFYVVPSAKIPKDDEYIGVVEACQAIYPNTTLAFWSDAMGRYYLTKEVKALFADAQFRYFGQQEGVDVFLNKAKNQAYFLRVATFQGKPAIEMQCIYQDLSKIKDSYSQSGELSIKLLTDYKAFLKVKAEEAATVRSLVQQVVRRQVRSLK</sequence>
<comment type="similarity">
    <text evidence="1">Belongs to the peptidase C25 family.</text>
</comment>
<gene>
    <name evidence="7" type="ORF">HMPREF9134_00846</name>
</gene>
<dbReference type="Gene3D" id="2.60.40.10">
    <property type="entry name" value="Immunoglobulins"/>
    <property type="match status" value="2"/>
</dbReference>
<dbReference type="InterPro" id="IPR024361">
    <property type="entry name" value="BACON"/>
</dbReference>
<keyword evidence="3" id="KW-0378">Hydrolase</keyword>
<protein>
    <recommendedName>
        <fullName evidence="6">BACON domain-containing protein</fullName>
    </recommendedName>
</protein>
<accession>L1NEN6</accession>
<dbReference type="PATRIC" id="fig|1127696.3.peg.766"/>
<evidence type="ECO:0000313" key="8">
    <source>
        <dbReference type="Proteomes" id="UP000010408"/>
    </source>
</evidence>
<evidence type="ECO:0000256" key="5">
    <source>
        <dbReference type="SAM" id="SignalP"/>
    </source>
</evidence>
<comment type="caution">
    <text evidence="7">The sequence shown here is derived from an EMBL/GenBank/DDBJ whole genome shotgun (WGS) entry which is preliminary data.</text>
</comment>
<name>L1NEN6_9PORP</name>
<dbReference type="STRING" id="1127696.HMPREF9134_00846"/>
<keyword evidence="2" id="KW-0645">Protease</keyword>